<keyword evidence="9" id="KW-1185">Reference proteome</keyword>
<feature type="transmembrane region" description="Helical" evidence="6">
    <location>
        <begin position="83"/>
        <end position="105"/>
    </location>
</feature>
<feature type="region of interest" description="Disordered" evidence="5">
    <location>
        <begin position="166"/>
        <end position="235"/>
    </location>
</feature>
<keyword evidence="4 6" id="KW-0472">Membrane</keyword>
<feature type="region of interest" description="Disordered" evidence="5">
    <location>
        <begin position="355"/>
        <end position="374"/>
    </location>
</feature>
<dbReference type="EMBL" id="JANBPU010000039">
    <property type="protein sequence ID" value="KAJ1918729.1"/>
    <property type="molecule type" value="Genomic_DNA"/>
</dbReference>
<sequence>MFKQGSKWRCLILLVLPSLVYCQGGDTSDTSKLKASQCSDHVQIRWNLNEHIGSIFVILACGGIGAFLPLAGQRYSKWKTPDIVLGIAKFFGIGVIITTGLIHMLPAAQNSLTDPCLGAFSMAYGSWASAFALMSIFVLHGIEYLVSSIALWYPLNHMDKVYSNSDAEDPKLSVTEETDPNVEKSSNTVYSEAPEERRPSQPFPAAPPTPTSTLHELPTTSTYVDHGGRQPNNGWSRAMSRTSFCSNGHSLVSRHSISNSHFIRSSPMTSKARLRLSAMTYQSGTLLQSPYAMSSVPGSAGMGAYEGATLLSYPRQRSLSAVASSTMSLCPCCVQGPSADNPYLYYNYDQHMPPIPAATTSRSPKQSRRTPSRISRVSYVSHLSRIASLYRHYRLPTISQGSCVYAKPSTDAVSVFGNQHRRAPSVWCTPLLIEPRNNSDWYYHANSYQEPAVGPPDDRSIAQATAQPPLSMRSPKVLAWRQTTVTYLLEAGISIHSVLIGVTIGVATGSQFTSLLIAMSFHQTFEGLALGARLVELCELKKKKARTNNLYVSCTDSTASTTTFSGQNHVESSQRERQESSTSHPEEVSLQSHEHHISKISLFSAIFYAFTTPIGIIIGMGIHASYISRSPSALLTQGILDSLSAGILLYTGLTTLLAHEFETPSFQSSSRITRLILFISMYVGAILMGIVGIWS</sequence>
<evidence type="ECO:0000256" key="7">
    <source>
        <dbReference type="SAM" id="SignalP"/>
    </source>
</evidence>
<dbReference type="GO" id="GO:0005385">
    <property type="term" value="F:zinc ion transmembrane transporter activity"/>
    <property type="evidence" value="ECO:0007669"/>
    <property type="project" value="TreeGrafter"/>
</dbReference>
<gene>
    <name evidence="8" type="ORF">H4219_002451</name>
</gene>
<organism evidence="8 9">
    <name type="scientific">Mycoemilia scoparia</name>
    <dbReference type="NCBI Taxonomy" id="417184"/>
    <lineage>
        <taxon>Eukaryota</taxon>
        <taxon>Fungi</taxon>
        <taxon>Fungi incertae sedis</taxon>
        <taxon>Zoopagomycota</taxon>
        <taxon>Kickxellomycotina</taxon>
        <taxon>Kickxellomycetes</taxon>
        <taxon>Kickxellales</taxon>
        <taxon>Kickxellaceae</taxon>
        <taxon>Mycoemilia</taxon>
    </lineage>
</organism>
<evidence type="ECO:0000256" key="4">
    <source>
        <dbReference type="ARBA" id="ARBA00023136"/>
    </source>
</evidence>
<dbReference type="PANTHER" id="PTHR11040:SF44">
    <property type="entry name" value="PROTEIN ZNTC-RELATED"/>
    <property type="match status" value="1"/>
</dbReference>
<proteinExistence type="predicted"/>
<feature type="transmembrane region" description="Helical" evidence="6">
    <location>
        <begin position="642"/>
        <end position="661"/>
    </location>
</feature>
<evidence type="ECO:0000313" key="8">
    <source>
        <dbReference type="EMBL" id="KAJ1918729.1"/>
    </source>
</evidence>
<keyword evidence="7" id="KW-0732">Signal</keyword>
<feature type="signal peptide" evidence="7">
    <location>
        <begin position="1"/>
        <end position="22"/>
    </location>
</feature>
<keyword evidence="2 6" id="KW-0812">Transmembrane</keyword>
<accession>A0A9W8A6Z8</accession>
<evidence type="ECO:0000256" key="5">
    <source>
        <dbReference type="SAM" id="MobiDB-lite"/>
    </source>
</evidence>
<reference evidence="8" key="1">
    <citation type="submission" date="2022-07" db="EMBL/GenBank/DDBJ databases">
        <title>Phylogenomic reconstructions and comparative analyses of Kickxellomycotina fungi.</title>
        <authorList>
            <person name="Reynolds N.K."/>
            <person name="Stajich J.E."/>
            <person name="Barry K."/>
            <person name="Grigoriev I.V."/>
            <person name="Crous P."/>
            <person name="Smith M.E."/>
        </authorList>
    </citation>
    <scope>NUCLEOTIDE SEQUENCE</scope>
    <source>
        <strain evidence="8">NBRC 100468</strain>
    </source>
</reference>
<evidence type="ECO:0000256" key="1">
    <source>
        <dbReference type="ARBA" id="ARBA00004141"/>
    </source>
</evidence>
<feature type="transmembrane region" description="Helical" evidence="6">
    <location>
        <begin position="673"/>
        <end position="694"/>
    </location>
</feature>
<dbReference type="InterPro" id="IPR003689">
    <property type="entry name" value="ZIP"/>
</dbReference>
<feature type="transmembrane region" description="Helical" evidence="6">
    <location>
        <begin position="125"/>
        <end position="153"/>
    </location>
</feature>
<protein>
    <submittedName>
        <fullName evidence="8">Uncharacterized protein</fullName>
    </submittedName>
</protein>
<keyword evidence="3 6" id="KW-1133">Transmembrane helix</keyword>
<feature type="chain" id="PRO_5040935876" evidence="7">
    <location>
        <begin position="23"/>
        <end position="695"/>
    </location>
</feature>
<name>A0A9W8A6Z8_9FUNG</name>
<dbReference type="GO" id="GO:0005886">
    <property type="term" value="C:plasma membrane"/>
    <property type="evidence" value="ECO:0007669"/>
    <property type="project" value="TreeGrafter"/>
</dbReference>
<dbReference type="OrthoDB" id="448280at2759"/>
<comment type="caution">
    <text evidence="8">The sequence shown here is derived from an EMBL/GenBank/DDBJ whole genome shotgun (WGS) entry which is preliminary data.</text>
</comment>
<dbReference type="Proteomes" id="UP001150538">
    <property type="component" value="Unassembled WGS sequence"/>
</dbReference>
<dbReference type="PANTHER" id="PTHR11040">
    <property type="entry name" value="ZINC/IRON TRANSPORTER"/>
    <property type="match status" value="1"/>
</dbReference>
<evidence type="ECO:0000256" key="2">
    <source>
        <dbReference type="ARBA" id="ARBA00022692"/>
    </source>
</evidence>
<comment type="subcellular location">
    <subcellularLocation>
        <location evidence="1">Membrane</location>
        <topology evidence="1">Multi-pass membrane protein</topology>
    </subcellularLocation>
</comment>
<feature type="transmembrane region" description="Helical" evidence="6">
    <location>
        <begin position="52"/>
        <end position="71"/>
    </location>
</feature>
<evidence type="ECO:0000256" key="3">
    <source>
        <dbReference type="ARBA" id="ARBA00022989"/>
    </source>
</evidence>
<evidence type="ECO:0000313" key="9">
    <source>
        <dbReference type="Proteomes" id="UP001150538"/>
    </source>
</evidence>
<feature type="compositionally biased region" description="Pro residues" evidence="5">
    <location>
        <begin position="201"/>
        <end position="210"/>
    </location>
</feature>
<dbReference type="Pfam" id="PF02535">
    <property type="entry name" value="Zip"/>
    <property type="match status" value="3"/>
</dbReference>
<dbReference type="AlphaFoldDB" id="A0A9W8A6Z8"/>
<evidence type="ECO:0000256" key="6">
    <source>
        <dbReference type="SAM" id="Phobius"/>
    </source>
</evidence>
<feature type="transmembrane region" description="Helical" evidence="6">
    <location>
        <begin position="600"/>
        <end position="622"/>
    </location>
</feature>
<feature type="region of interest" description="Disordered" evidence="5">
    <location>
        <begin position="562"/>
        <end position="589"/>
    </location>
</feature>
<feature type="compositionally biased region" description="Basic and acidic residues" evidence="5">
    <location>
        <begin position="572"/>
        <end position="589"/>
    </location>
</feature>